<accession>A0A1I7Z039</accession>
<evidence type="ECO:0000313" key="2">
    <source>
        <dbReference type="Proteomes" id="UP000095287"/>
    </source>
</evidence>
<evidence type="ECO:0000256" key="1">
    <source>
        <dbReference type="SAM" id="MobiDB-lite"/>
    </source>
</evidence>
<dbReference type="Proteomes" id="UP000095287">
    <property type="component" value="Unplaced"/>
</dbReference>
<feature type="region of interest" description="Disordered" evidence="1">
    <location>
        <begin position="1"/>
        <end position="28"/>
    </location>
</feature>
<dbReference type="AlphaFoldDB" id="A0A1I7Z039"/>
<name>A0A1I7Z039_9BILA</name>
<dbReference type="WBParaSite" id="L893_g21246.t1">
    <property type="protein sequence ID" value="L893_g21246.t1"/>
    <property type="gene ID" value="L893_g21246"/>
</dbReference>
<sequence length="84" mass="9537">MRKRNKSPERRLYASKTDTHDSSSGGNAAFYYARPLRLQETEDRQKQLQEGADVVPFPEVFAVQKKTRTGFMQTLGVEVDISDG</sequence>
<protein>
    <submittedName>
        <fullName evidence="3">Transposase</fullName>
    </submittedName>
</protein>
<proteinExistence type="predicted"/>
<organism evidence="2 3">
    <name type="scientific">Steinernema glaseri</name>
    <dbReference type="NCBI Taxonomy" id="37863"/>
    <lineage>
        <taxon>Eukaryota</taxon>
        <taxon>Metazoa</taxon>
        <taxon>Ecdysozoa</taxon>
        <taxon>Nematoda</taxon>
        <taxon>Chromadorea</taxon>
        <taxon>Rhabditida</taxon>
        <taxon>Tylenchina</taxon>
        <taxon>Panagrolaimomorpha</taxon>
        <taxon>Strongyloidoidea</taxon>
        <taxon>Steinernematidae</taxon>
        <taxon>Steinernema</taxon>
    </lineage>
</organism>
<evidence type="ECO:0000313" key="3">
    <source>
        <dbReference type="WBParaSite" id="L893_g21246.t1"/>
    </source>
</evidence>
<keyword evidence="2" id="KW-1185">Reference proteome</keyword>
<reference evidence="3" key="1">
    <citation type="submission" date="2016-11" db="UniProtKB">
        <authorList>
            <consortium name="WormBaseParasite"/>
        </authorList>
    </citation>
    <scope>IDENTIFICATION</scope>
</reference>
<feature type="compositionally biased region" description="Basic and acidic residues" evidence="1">
    <location>
        <begin position="1"/>
        <end position="21"/>
    </location>
</feature>